<sequence>MALWLVRAGKYGEHEARFLNENRVYLTWDDLSYDLSALRDRGELDAVLQATYTDAKVGTLRNFAAQIWSFSHRMSQGDWVVVPSKSKPVFNIAEITGAYAFHSQAENPYYHSRPVRWVARDVPRAAVPQDLRYSLGAIMTICKIERNDAERRIRELQAIGWNVESAVRSAGPSDIADPDEDVDLEQLARDQIAALITQRFKGHALERLVEAVLKAQGYVTYHSPKGPDKGVDLLAAPGPLGFGTPRICVQVKSGDTPVDRPTLDQLVGTMQNVHAEQGLLVSWGGFNRNVEKEVPQQFFRVRMWNQVDLIAQVLEHYDKFDEEIRAELPLKRIWTVAGPEED</sequence>
<dbReference type="InterPro" id="IPR052906">
    <property type="entry name" value="Type_IV_Methyl-Rstrct_Enzyme"/>
</dbReference>
<proteinExistence type="predicted"/>
<protein>
    <submittedName>
        <fullName evidence="2">Restriction system protein</fullName>
    </submittedName>
</protein>
<name>A0A841GZ10_9BACT</name>
<dbReference type="InterPro" id="IPR007560">
    <property type="entry name" value="Restrct_endonuc_IV_Mrr"/>
</dbReference>
<dbReference type="PANTHER" id="PTHR30015:SF7">
    <property type="entry name" value="TYPE IV METHYL-DIRECTED RESTRICTION ENZYME ECOKMRR"/>
    <property type="match status" value="1"/>
</dbReference>
<evidence type="ECO:0000313" key="2">
    <source>
        <dbReference type="EMBL" id="MBB6071000.1"/>
    </source>
</evidence>
<dbReference type="InterPro" id="IPR011856">
    <property type="entry name" value="tRNA_endonuc-like_dom_sf"/>
</dbReference>
<dbReference type="Proteomes" id="UP000582837">
    <property type="component" value="Unassembled WGS sequence"/>
</dbReference>
<dbReference type="InterPro" id="IPR011335">
    <property type="entry name" value="Restrct_endonuc-II-like"/>
</dbReference>
<dbReference type="GO" id="GO:0003677">
    <property type="term" value="F:DNA binding"/>
    <property type="evidence" value="ECO:0007669"/>
    <property type="project" value="InterPro"/>
</dbReference>
<dbReference type="PIRSF" id="PIRSF031853">
    <property type="entry name" value="UPC031853"/>
    <property type="match status" value="1"/>
</dbReference>
<organism evidence="2 3">
    <name type="scientific">Longimicrobium terrae</name>
    <dbReference type="NCBI Taxonomy" id="1639882"/>
    <lineage>
        <taxon>Bacteria</taxon>
        <taxon>Pseudomonadati</taxon>
        <taxon>Gemmatimonadota</taxon>
        <taxon>Longimicrobiia</taxon>
        <taxon>Longimicrobiales</taxon>
        <taxon>Longimicrobiaceae</taxon>
        <taxon>Longimicrobium</taxon>
    </lineage>
</organism>
<dbReference type="Gene3D" id="3.40.1350.10">
    <property type="match status" value="1"/>
</dbReference>
<accession>A0A841GZ10</accession>
<dbReference type="Pfam" id="PF04471">
    <property type="entry name" value="Mrr_cat"/>
    <property type="match status" value="1"/>
</dbReference>
<dbReference type="EMBL" id="JACHIA010000006">
    <property type="protein sequence ID" value="MBB6071000.1"/>
    <property type="molecule type" value="Genomic_DNA"/>
</dbReference>
<evidence type="ECO:0000313" key="3">
    <source>
        <dbReference type="Proteomes" id="UP000582837"/>
    </source>
</evidence>
<reference evidence="2 3" key="1">
    <citation type="submission" date="2020-08" db="EMBL/GenBank/DDBJ databases">
        <title>Genomic Encyclopedia of Type Strains, Phase IV (KMG-IV): sequencing the most valuable type-strain genomes for metagenomic binning, comparative biology and taxonomic classification.</title>
        <authorList>
            <person name="Goeker M."/>
        </authorList>
    </citation>
    <scope>NUCLEOTIDE SEQUENCE [LARGE SCALE GENOMIC DNA]</scope>
    <source>
        <strain evidence="2 3">DSM 29007</strain>
    </source>
</reference>
<dbReference type="GO" id="GO:0009307">
    <property type="term" value="P:DNA restriction-modification system"/>
    <property type="evidence" value="ECO:0007669"/>
    <property type="project" value="InterPro"/>
</dbReference>
<gene>
    <name evidence="2" type="ORF">HNQ61_002622</name>
</gene>
<dbReference type="RefSeq" id="WP_170033474.1">
    <property type="nucleotide sequence ID" value="NZ_JABDTL010000001.1"/>
</dbReference>
<feature type="domain" description="Restriction endonuclease type IV Mrr" evidence="1">
    <location>
        <begin position="198"/>
        <end position="310"/>
    </location>
</feature>
<dbReference type="SUPFAM" id="SSF52980">
    <property type="entry name" value="Restriction endonuclease-like"/>
    <property type="match status" value="1"/>
</dbReference>
<dbReference type="AlphaFoldDB" id="A0A841GZ10"/>
<evidence type="ECO:0000259" key="1">
    <source>
        <dbReference type="Pfam" id="PF04471"/>
    </source>
</evidence>
<dbReference type="GO" id="GO:0015666">
    <property type="term" value="F:restriction endodeoxyribonuclease activity"/>
    <property type="evidence" value="ECO:0007669"/>
    <property type="project" value="TreeGrafter"/>
</dbReference>
<dbReference type="PANTHER" id="PTHR30015">
    <property type="entry name" value="MRR RESTRICTION SYSTEM PROTEIN"/>
    <property type="match status" value="1"/>
</dbReference>
<keyword evidence="3" id="KW-1185">Reference proteome</keyword>
<dbReference type="InterPro" id="IPR016984">
    <property type="entry name" value="UCP031853"/>
</dbReference>
<comment type="caution">
    <text evidence="2">The sequence shown here is derived from an EMBL/GenBank/DDBJ whole genome shotgun (WGS) entry which is preliminary data.</text>
</comment>